<dbReference type="Proteomes" id="UP000037122">
    <property type="component" value="Unassembled WGS sequence"/>
</dbReference>
<dbReference type="VEuPathDB" id="FungiDB:QG37_01864"/>
<protein>
    <submittedName>
        <fullName evidence="1">Uncharacterized protein</fullName>
    </submittedName>
</protein>
<comment type="caution">
    <text evidence="1">The sequence shown here is derived from an EMBL/GenBank/DDBJ whole genome shotgun (WGS) entry which is preliminary data.</text>
</comment>
<reference evidence="2" key="1">
    <citation type="journal article" date="2015" name="BMC Genomics">
        <title>Draft genome of a commonly misdiagnosed multidrug resistant pathogen Candida auris.</title>
        <authorList>
            <person name="Chatterjee S."/>
            <person name="Alampalli S.V."/>
            <person name="Nageshan R.K."/>
            <person name="Chettiar S.T."/>
            <person name="Joshi S."/>
            <person name="Tatu U.S."/>
        </authorList>
    </citation>
    <scope>NUCLEOTIDE SEQUENCE [LARGE SCALE GENOMIC DNA]</scope>
    <source>
        <strain evidence="2">6684</strain>
    </source>
</reference>
<evidence type="ECO:0000313" key="1">
    <source>
        <dbReference type="EMBL" id="KNE00992.1"/>
    </source>
</evidence>
<sequence>MARLYMGGGGKVLGWRRSSVGEAHAVQTNRWARTGDDMSFARAKSFLQ</sequence>
<dbReference type="AlphaFoldDB" id="A0A0L0P3P8"/>
<dbReference type="EMBL" id="LGST01000016">
    <property type="protein sequence ID" value="KNE00992.1"/>
    <property type="molecule type" value="Genomic_DNA"/>
</dbReference>
<gene>
    <name evidence="1" type="ORF">QG37_01864</name>
</gene>
<organism evidence="1 2">
    <name type="scientific">Candidozyma auris</name>
    <name type="common">Yeast</name>
    <name type="synonym">Candida auris</name>
    <dbReference type="NCBI Taxonomy" id="498019"/>
    <lineage>
        <taxon>Eukaryota</taxon>
        <taxon>Fungi</taxon>
        <taxon>Dikarya</taxon>
        <taxon>Ascomycota</taxon>
        <taxon>Saccharomycotina</taxon>
        <taxon>Pichiomycetes</taxon>
        <taxon>Metschnikowiaceae</taxon>
        <taxon>Candidozyma</taxon>
    </lineage>
</organism>
<name>A0A0L0P3P8_CANAR</name>
<accession>A0A0L0P3P8</accession>
<evidence type="ECO:0000313" key="2">
    <source>
        <dbReference type="Proteomes" id="UP000037122"/>
    </source>
</evidence>
<proteinExistence type="predicted"/>